<dbReference type="InterPro" id="IPR052660">
    <property type="entry name" value="Erythrocyte_Invasion_ImmMod"/>
</dbReference>
<dbReference type="EMBL" id="MK250088">
    <property type="protein sequence ID" value="QDY52185.1"/>
    <property type="molecule type" value="Genomic_DNA"/>
</dbReference>
<accession>A0A5B8II08</accession>
<name>A0A5B8II08_9VIRU</name>
<dbReference type="PANTHER" id="PTHR16021">
    <property type="entry name" value="MANSC DOMAIN CONTAINING PROTEIN 1"/>
    <property type="match status" value="1"/>
</dbReference>
<sequence length="726" mass="82633">MFNPIFIFSLLTTTLAYKHNNHDVDFILTYTGDKELTNSYRFSTAYDDNYLLEGEFTDGEICRQKCAKNEKCLGLYEEESFCRMLSNLGMPIQTNISSYSYTKIVHHNYKNPIHTLTGDIYDVTDFPNKNKNTTVYLDLNHNGILDDEEPYEELYVNSGFQFNNLTDGLYLIRQVVPDGCYQLYPGLNSTFIIYKGDGYADNVISYTHYGHRYHPTAHGRIIGDSEEYLNSNFSFILGSDNTTYLSFYANYSITLGFFDETIVDNPGMDLFIDVYNDSNITVNVSISSDDITFHMIGVLNTSNITSFEDIHRQSFDLHGYHHPVGFIKLDFIGHNTKEQINILNVGIYERSIYLPEYGYLAKVPNDESIFFFNDCNYLFSCETYCDLNFYYHDDFYSCIEGCYIFEETNNCNCLDYDGPLNFYEYYDDDWDDIQYGDGIFNYQMCENGCIYNIKKNVYPNYTVHRESTGLLKNRIDILNNSIYELIDTCNDDNICGSIDLDINGGGHLYNSHKYLSHQNFTFLTKNNHFTTTSTTNTLTSTTNTLTSTTNTLTSTTNTLTSTTNTLTSTTNTLTSTTNTLTSTTNTLTSTTNTLTSTTNTLTTNTLTSTTNTLTSTTNTSLLINPDSSRSNDKKSLTEKDLIPLYAILGIIGVGGIAFGVTKAINKKRENILNETSNKTADGFNNPVYGIQQENINLDNNEEPNSYYQDVRVTNTNNQYYLEHSEA</sequence>
<evidence type="ECO:0008006" key="3">
    <source>
        <dbReference type="Google" id="ProtNLM"/>
    </source>
</evidence>
<keyword evidence="1" id="KW-0472">Membrane</keyword>
<gene>
    <name evidence="2" type="ORF">4_65</name>
</gene>
<organism evidence="2">
    <name type="scientific">Mimiviridae sp. ChoanoV1</name>
    <dbReference type="NCBI Taxonomy" id="2596887"/>
    <lineage>
        <taxon>Viruses</taxon>
        <taxon>Varidnaviria</taxon>
        <taxon>Bamfordvirae</taxon>
        <taxon>Nucleocytoviricota</taxon>
        <taxon>Megaviricetes</taxon>
        <taxon>Imitervirales</taxon>
        <taxon>Schizomimiviridae</taxon>
    </lineage>
</organism>
<keyword evidence="1" id="KW-0812">Transmembrane</keyword>
<keyword evidence="1" id="KW-1133">Transmembrane helix</keyword>
<dbReference type="PANTHER" id="PTHR16021:SF13">
    <property type="entry name" value="ETS DOMAIN-CONTAINING PROTEIN-RELATED"/>
    <property type="match status" value="1"/>
</dbReference>
<evidence type="ECO:0000256" key="1">
    <source>
        <dbReference type="SAM" id="Phobius"/>
    </source>
</evidence>
<protein>
    <recommendedName>
        <fullName evidence="3">SD-repeat containing protein B domain-containing protein</fullName>
    </recommendedName>
</protein>
<reference evidence="2" key="1">
    <citation type="submission" date="2018-11" db="EMBL/GenBank/DDBJ databases">
        <title>A distinct lineage of giant viruses engineers rhodopsin photosystems in predatory marine eukaryotes.</title>
        <authorList>
            <person name="Needham D.M."/>
            <person name="Yoshizawa S."/>
            <person name="Hosaka T."/>
            <person name="Poirier C."/>
            <person name="Choi C.-J."/>
            <person name="Hehenberger E."/>
            <person name="Irwin N.A.T."/>
            <person name="Wilken S."/>
            <person name="Yung C.-M."/>
            <person name="Bachy C."/>
            <person name="Kurihara R."/>
            <person name="Nakajima Y."/>
            <person name="Kojima K."/>
            <person name="Kimura-Someya T."/>
            <person name="Leonard G."/>
            <person name="Malmstrom R.R."/>
            <person name="Mende D."/>
            <person name="Olson D.K."/>
            <person name="Sudo Y."/>
            <person name="Sudek S."/>
            <person name="Richards T.A."/>
            <person name="DeLong E.F."/>
            <person name="Keeling P.J."/>
            <person name="Santoro A.E."/>
            <person name="Shirouzu M."/>
            <person name="Iwasaki W."/>
            <person name="Worden A.Z."/>
        </authorList>
    </citation>
    <scope>NUCLEOTIDE SEQUENCE</scope>
</reference>
<feature type="transmembrane region" description="Helical" evidence="1">
    <location>
        <begin position="641"/>
        <end position="660"/>
    </location>
</feature>
<evidence type="ECO:0000313" key="2">
    <source>
        <dbReference type="EMBL" id="QDY52185.1"/>
    </source>
</evidence>
<proteinExistence type="predicted"/>